<dbReference type="PROSITE" id="PS01124">
    <property type="entry name" value="HTH_ARAC_FAMILY_2"/>
    <property type="match status" value="1"/>
</dbReference>
<gene>
    <name evidence="5" type="ORF">V6242_07655</name>
</gene>
<protein>
    <submittedName>
        <fullName evidence="5">Helix-turn-helix transcriptional regulator</fullName>
    </submittedName>
</protein>
<sequence length="287" mass="33142">MTEHLHVKNETTFNTPIVIDNSAVSSGITLLALWNTLADRDYHVEWPKDRLRPLIDGSVIALYTKQGHGELTLTSGEVIQLEGSTVIFLHPTSIHSYQCKGLLWEVFLMEFIPNGAINLIYEQLITLTNNEFFHQEMMEIVTLFQKNDSDYRHLATASLTKTIYHWLTLSKVKKLDHNLARVQNVITQIHLNMTKKWTVKEMAEIAECTEQSLRKMFLKYTKQTPKEYYLNTRLIASKSLLKHKNYNVSQAALELNFYDAFHFSKAFKRKFGTSPSNIKSTTPTTIK</sequence>
<dbReference type="InterPro" id="IPR009057">
    <property type="entry name" value="Homeodomain-like_sf"/>
</dbReference>
<dbReference type="SMART" id="SM00342">
    <property type="entry name" value="HTH_ARAC"/>
    <property type="match status" value="1"/>
</dbReference>
<dbReference type="SUPFAM" id="SSF51215">
    <property type="entry name" value="Regulatory protein AraC"/>
    <property type="match status" value="1"/>
</dbReference>
<keyword evidence="6" id="KW-1185">Reference proteome</keyword>
<keyword evidence="1" id="KW-0805">Transcription regulation</keyword>
<dbReference type="Pfam" id="PF12833">
    <property type="entry name" value="HTH_18"/>
    <property type="match status" value="1"/>
</dbReference>
<dbReference type="RefSeq" id="WP_341566852.1">
    <property type="nucleotide sequence ID" value="NZ_JBAKAR010000004.1"/>
</dbReference>
<dbReference type="InterPro" id="IPR018060">
    <property type="entry name" value="HTH_AraC"/>
</dbReference>
<dbReference type="Gene3D" id="1.10.10.60">
    <property type="entry name" value="Homeodomain-like"/>
    <property type="match status" value="1"/>
</dbReference>
<dbReference type="PANTHER" id="PTHR43280">
    <property type="entry name" value="ARAC-FAMILY TRANSCRIPTIONAL REGULATOR"/>
    <property type="match status" value="1"/>
</dbReference>
<dbReference type="InterPro" id="IPR037923">
    <property type="entry name" value="HTH-like"/>
</dbReference>
<proteinExistence type="predicted"/>
<reference evidence="5 6" key="1">
    <citation type="submission" date="2024-02" db="EMBL/GenBank/DDBJ databases">
        <title>Bacteria isolated from the canopy kelp, Nereocystis luetkeana.</title>
        <authorList>
            <person name="Pfister C.A."/>
            <person name="Younker I.T."/>
            <person name="Light S.H."/>
        </authorList>
    </citation>
    <scope>NUCLEOTIDE SEQUENCE [LARGE SCALE GENOMIC DNA]</scope>
    <source>
        <strain evidence="5 6">TI.4.07</strain>
    </source>
</reference>
<dbReference type="Proteomes" id="UP001379949">
    <property type="component" value="Unassembled WGS sequence"/>
</dbReference>
<comment type="caution">
    <text evidence="5">The sequence shown here is derived from an EMBL/GenBank/DDBJ whole genome shotgun (WGS) entry which is preliminary data.</text>
</comment>
<evidence type="ECO:0000256" key="3">
    <source>
        <dbReference type="ARBA" id="ARBA00023163"/>
    </source>
</evidence>
<evidence type="ECO:0000256" key="1">
    <source>
        <dbReference type="ARBA" id="ARBA00023015"/>
    </source>
</evidence>
<dbReference type="PANTHER" id="PTHR43280:SF31">
    <property type="entry name" value="TRANSCRIPTIONAL REGULATORY PROTEIN"/>
    <property type="match status" value="1"/>
</dbReference>
<evidence type="ECO:0000313" key="6">
    <source>
        <dbReference type="Proteomes" id="UP001379949"/>
    </source>
</evidence>
<evidence type="ECO:0000259" key="4">
    <source>
        <dbReference type="PROSITE" id="PS01124"/>
    </source>
</evidence>
<dbReference type="InterPro" id="IPR018062">
    <property type="entry name" value="HTH_AraC-typ_CS"/>
</dbReference>
<organism evidence="5 6">
    <name type="scientific">Marinomonas arenicola</name>
    <dbReference type="NCBI Taxonomy" id="569601"/>
    <lineage>
        <taxon>Bacteria</taxon>
        <taxon>Pseudomonadati</taxon>
        <taxon>Pseudomonadota</taxon>
        <taxon>Gammaproteobacteria</taxon>
        <taxon>Oceanospirillales</taxon>
        <taxon>Oceanospirillaceae</taxon>
        <taxon>Marinomonas</taxon>
    </lineage>
</organism>
<dbReference type="SUPFAM" id="SSF46689">
    <property type="entry name" value="Homeodomain-like"/>
    <property type="match status" value="2"/>
</dbReference>
<evidence type="ECO:0000313" key="5">
    <source>
        <dbReference type="EMBL" id="MEL0613017.1"/>
    </source>
</evidence>
<dbReference type="PROSITE" id="PS00041">
    <property type="entry name" value="HTH_ARAC_FAMILY_1"/>
    <property type="match status" value="1"/>
</dbReference>
<keyword evidence="2" id="KW-0238">DNA-binding</keyword>
<keyword evidence="3" id="KW-0804">Transcription</keyword>
<accession>A0ABU9G7R9</accession>
<dbReference type="EMBL" id="JBAKAR010000004">
    <property type="protein sequence ID" value="MEL0613017.1"/>
    <property type="molecule type" value="Genomic_DNA"/>
</dbReference>
<evidence type="ECO:0000256" key="2">
    <source>
        <dbReference type="ARBA" id="ARBA00023125"/>
    </source>
</evidence>
<feature type="domain" description="HTH araC/xylS-type" evidence="4">
    <location>
        <begin position="183"/>
        <end position="281"/>
    </location>
</feature>
<name>A0ABU9G7R9_9GAMM</name>